<dbReference type="Ensembl" id="ENSCINT00000022467.2">
    <property type="protein sequence ID" value="ENSCINP00000022221.2"/>
    <property type="gene ID" value="ENSCING00000011673.2"/>
</dbReference>
<organism evidence="2 3">
    <name type="scientific">Ciona intestinalis</name>
    <name type="common">Transparent sea squirt</name>
    <name type="synonym">Ascidia intestinalis</name>
    <dbReference type="NCBI Taxonomy" id="7719"/>
    <lineage>
        <taxon>Eukaryota</taxon>
        <taxon>Metazoa</taxon>
        <taxon>Chordata</taxon>
        <taxon>Tunicata</taxon>
        <taxon>Ascidiacea</taxon>
        <taxon>Phlebobranchia</taxon>
        <taxon>Cionidae</taxon>
        <taxon>Ciona</taxon>
    </lineage>
</organism>
<reference evidence="2" key="3">
    <citation type="submission" date="2025-09" db="UniProtKB">
        <authorList>
            <consortium name="Ensembl"/>
        </authorList>
    </citation>
    <scope>IDENTIFICATION</scope>
</reference>
<feature type="transmembrane region" description="Helical" evidence="1">
    <location>
        <begin position="12"/>
        <end position="32"/>
    </location>
</feature>
<name>F6X8K6_CIOIN</name>
<accession>F6X8K6</accession>
<protein>
    <submittedName>
        <fullName evidence="2">Uncharacterized protein</fullName>
    </submittedName>
</protein>
<evidence type="ECO:0000256" key="1">
    <source>
        <dbReference type="SAM" id="Phobius"/>
    </source>
</evidence>
<keyword evidence="3" id="KW-1185">Reference proteome</keyword>
<dbReference type="Proteomes" id="UP000008144">
    <property type="component" value="Unassembled WGS sequence"/>
</dbReference>
<evidence type="ECO:0000313" key="2">
    <source>
        <dbReference type="Ensembl" id="ENSCINP00000022221.2"/>
    </source>
</evidence>
<reference evidence="2" key="2">
    <citation type="submission" date="2025-08" db="UniProtKB">
        <authorList>
            <consortium name="Ensembl"/>
        </authorList>
    </citation>
    <scope>IDENTIFICATION</scope>
</reference>
<reference evidence="3" key="1">
    <citation type="journal article" date="2002" name="Science">
        <title>The draft genome of Ciona intestinalis: insights into chordate and vertebrate origins.</title>
        <authorList>
            <person name="Dehal P."/>
            <person name="Satou Y."/>
            <person name="Campbell R.K."/>
            <person name="Chapman J."/>
            <person name="Degnan B."/>
            <person name="De Tomaso A."/>
            <person name="Davidson B."/>
            <person name="Di Gregorio A."/>
            <person name="Gelpke M."/>
            <person name="Goodstein D.M."/>
            <person name="Harafuji N."/>
            <person name="Hastings K.E."/>
            <person name="Ho I."/>
            <person name="Hotta K."/>
            <person name="Huang W."/>
            <person name="Kawashima T."/>
            <person name="Lemaire P."/>
            <person name="Martinez D."/>
            <person name="Meinertzhagen I.A."/>
            <person name="Necula S."/>
            <person name="Nonaka M."/>
            <person name="Putnam N."/>
            <person name="Rash S."/>
            <person name="Saiga H."/>
            <person name="Satake M."/>
            <person name="Terry A."/>
            <person name="Yamada L."/>
            <person name="Wang H.G."/>
            <person name="Awazu S."/>
            <person name="Azumi K."/>
            <person name="Boore J."/>
            <person name="Branno M."/>
            <person name="Chin-Bow S."/>
            <person name="DeSantis R."/>
            <person name="Doyle S."/>
            <person name="Francino P."/>
            <person name="Keys D.N."/>
            <person name="Haga S."/>
            <person name="Hayashi H."/>
            <person name="Hino K."/>
            <person name="Imai K.S."/>
            <person name="Inaba K."/>
            <person name="Kano S."/>
            <person name="Kobayashi K."/>
            <person name="Kobayashi M."/>
            <person name="Lee B.I."/>
            <person name="Makabe K.W."/>
            <person name="Manohar C."/>
            <person name="Matassi G."/>
            <person name="Medina M."/>
            <person name="Mochizuki Y."/>
            <person name="Mount S."/>
            <person name="Morishita T."/>
            <person name="Miura S."/>
            <person name="Nakayama A."/>
            <person name="Nishizaka S."/>
            <person name="Nomoto H."/>
            <person name="Ohta F."/>
            <person name="Oishi K."/>
            <person name="Rigoutsos I."/>
            <person name="Sano M."/>
            <person name="Sasaki A."/>
            <person name="Sasakura Y."/>
            <person name="Shoguchi E."/>
            <person name="Shin-i T."/>
            <person name="Spagnuolo A."/>
            <person name="Stainier D."/>
            <person name="Suzuki M.M."/>
            <person name="Tassy O."/>
            <person name="Takatori N."/>
            <person name="Tokuoka M."/>
            <person name="Yagi K."/>
            <person name="Yoshizaki F."/>
            <person name="Wada S."/>
            <person name="Zhang C."/>
            <person name="Hyatt P.D."/>
            <person name="Larimer F."/>
            <person name="Detter C."/>
            <person name="Doggett N."/>
            <person name="Glavina T."/>
            <person name="Hawkins T."/>
            <person name="Richardson P."/>
            <person name="Lucas S."/>
            <person name="Kohara Y."/>
            <person name="Levine M."/>
            <person name="Satoh N."/>
            <person name="Rokhsar D.S."/>
        </authorList>
    </citation>
    <scope>NUCLEOTIDE SEQUENCE [LARGE SCALE GENOMIC DNA]</scope>
</reference>
<proteinExistence type="predicted"/>
<keyword evidence="1" id="KW-0812">Transmembrane</keyword>
<dbReference type="HOGENOM" id="CLU_3224261_0_0_1"/>
<keyword evidence="1" id="KW-0472">Membrane</keyword>
<sequence>MIPGSSPGGNIFYIIIFNSSRSVVVITFALHAKGPRFEPGRKHF</sequence>
<dbReference type="InParanoid" id="F6X8K6"/>
<dbReference type="AlphaFoldDB" id="F6X8K6"/>
<evidence type="ECO:0000313" key="3">
    <source>
        <dbReference type="Proteomes" id="UP000008144"/>
    </source>
</evidence>
<keyword evidence="1" id="KW-1133">Transmembrane helix</keyword>